<dbReference type="Gene3D" id="3.40.50.300">
    <property type="entry name" value="P-loop containing nucleotide triphosphate hydrolases"/>
    <property type="match status" value="2"/>
</dbReference>
<sequence>MMNEINIPRILISGTGSGIGKTTLVVGLTKALQARGLKVSVFKCGPDYLDPTYHSLVSGNTCQNLDGWLMGKESVLSSFAEASHCSDIALIEGVMGLFDGHSPHSDIGSTAEIAKWLQAPVIALIDASGMARTFAAIATGLINFDQEVLIKGFIANFVGSEGHTSLLRSALLPTPLLGGLPKAQDQSFPERHLGLHSATEEILTEDKLSFWQNICESYLNIDDILDLAKKASPIPIKEEERKTAKTPSCKIGVARDKAFHFYYKENLRRLEESGAELIYFSPIEDKSLPNVDGLYLGGGYPELYASSLSKNYDLLHEIRNFARSGAPIYAECGGLMYLSNEIQDLQGISYPMLGLVPGKAVMGPKLKALGYVEVHTEKNTILGEAGIRFRGHQFRYSDLLLENPKDELFSYKIRKRKADLTSSEGYTVGNILGSYVHAHWASNPSIPENFVESCKRFRK</sequence>
<dbReference type="Pfam" id="PF07685">
    <property type="entry name" value="GATase_3"/>
    <property type="match status" value="1"/>
</dbReference>
<keyword evidence="2 8" id="KW-0169">Cobalamin biosynthesis</keyword>
<dbReference type="EMBL" id="RQEP01000019">
    <property type="protein sequence ID" value="TGJ99481.1"/>
    <property type="molecule type" value="Genomic_DNA"/>
</dbReference>
<evidence type="ECO:0000256" key="1">
    <source>
        <dbReference type="ARBA" id="ARBA00001946"/>
    </source>
</evidence>
<dbReference type="InterPro" id="IPR004484">
    <property type="entry name" value="CbiA/CobB_synth"/>
</dbReference>
<dbReference type="CDD" id="cd03130">
    <property type="entry name" value="GATase1_CobB"/>
    <property type="match status" value="1"/>
</dbReference>
<evidence type="ECO:0000259" key="10">
    <source>
        <dbReference type="Pfam" id="PF07685"/>
    </source>
</evidence>
<organism evidence="11 12">
    <name type="scientific">Leptospira semungkisensis</name>
    <dbReference type="NCBI Taxonomy" id="2484985"/>
    <lineage>
        <taxon>Bacteria</taxon>
        <taxon>Pseudomonadati</taxon>
        <taxon>Spirochaetota</taxon>
        <taxon>Spirochaetia</taxon>
        <taxon>Leptospirales</taxon>
        <taxon>Leptospiraceae</taxon>
        <taxon>Leptospira</taxon>
    </lineage>
</organism>
<dbReference type="SUPFAM" id="SSF52317">
    <property type="entry name" value="Class I glutamine amidotransferase-like"/>
    <property type="match status" value="1"/>
</dbReference>
<keyword evidence="6 8" id="KW-0460">Magnesium</keyword>
<dbReference type="UniPathway" id="UPA00148">
    <property type="reaction ID" value="UER00231"/>
</dbReference>
<evidence type="ECO:0000256" key="2">
    <source>
        <dbReference type="ARBA" id="ARBA00022573"/>
    </source>
</evidence>
<feature type="site" description="Increases nucleophilicity of active site Cys" evidence="8">
    <location>
        <position position="437"/>
    </location>
</feature>
<dbReference type="InterPro" id="IPR027417">
    <property type="entry name" value="P-loop_NTPase"/>
</dbReference>
<dbReference type="SUPFAM" id="SSF52540">
    <property type="entry name" value="P-loop containing nucleoside triphosphate hydrolases"/>
    <property type="match status" value="1"/>
</dbReference>
<dbReference type="OrthoDB" id="9764035at2"/>
<comment type="caution">
    <text evidence="11">The sequence shown here is derived from an EMBL/GenBank/DDBJ whole genome shotgun (WGS) entry which is preliminary data.</text>
</comment>
<accession>A0A4R9FLE4</accession>
<evidence type="ECO:0000256" key="3">
    <source>
        <dbReference type="ARBA" id="ARBA00022598"/>
    </source>
</evidence>
<evidence type="ECO:0000259" key="9">
    <source>
        <dbReference type="Pfam" id="PF01656"/>
    </source>
</evidence>
<comment type="pathway">
    <text evidence="8">Cofactor biosynthesis; adenosylcobalamin biosynthesis; cob(II)yrinate a,c-diamide from sirohydrochlorin (anaerobic route): step 10/10.</text>
</comment>
<comment type="domain">
    <text evidence="8">Comprises of two domains. The C-terminal domain contains the binding site for glutamine and catalyzes the hydrolysis of this substrate to glutamate and ammonia. The N-terminal domain is anticipated to bind ATP and cobyrinate and catalyzes the ultimate synthesis of the diamide product. The ammonia produced via the glutaminase domain is probably translocated to the adjacent domain via a molecular tunnel, where it reacts with an activated intermediate.</text>
</comment>
<dbReference type="CDD" id="cd05388">
    <property type="entry name" value="CobB_N"/>
    <property type="match status" value="1"/>
</dbReference>
<dbReference type="HAMAP" id="MF_00027">
    <property type="entry name" value="CobB_CbiA"/>
    <property type="match status" value="1"/>
</dbReference>
<evidence type="ECO:0000256" key="5">
    <source>
        <dbReference type="ARBA" id="ARBA00022840"/>
    </source>
</evidence>
<dbReference type="PANTHER" id="PTHR43873:SF1">
    <property type="entry name" value="COBYRINATE A,C-DIAMIDE SYNTHASE"/>
    <property type="match status" value="1"/>
</dbReference>
<dbReference type="PANTHER" id="PTHR43873">
    <property type="entry name" value="COBYRINATE A,C-DIAMIDE SYNTHASE"/>
    <property type="match status" value="1"/>
</dbReference>
<proteinExistence type="inferred from homology"/>
<comment type="function">
    <text evidence="8">Catalyzes the ATP-dependent amidation of the two carboxylate groups at positions a and c of cobyrinate, using either L-glutamine or ammonia as the nitrogen source.</text>
</comment>
<keyword evidence="4 8" id="KW-0547">Nucleotide-binding</keyword>
<evidence type="ECO:0000313" key="11">
    <source>
        <dbReference type="EMBL" id="TGJ99481.1"/>
    </source>
</evidence>
<keyword evidence="3 8" id="KW-0436">Ligase</keyword>
<dbReference type="AlphaFoldDB" id="A0A4R9FLE4"/>
<comment type="cofactor">
    <cofactor evidence="1 8">
        <name>Mg(2+)</name>
        <dbReference type="ChEBI" id="CHEBI:18420"/>
    </cofactor>
</comment>
<dbReference type="PROSITE" id="PS51274">
    <property type="entry name" value="GATASE_COBBQ"/>
    <property type="match status" value="1"/>
</dbReference>
<comment type="catalytic activity">
    <reaction evidence="8">
        <text>cob(II)yrinate + 2 L-glutamine + 2 ATP + 2 H2O = cob(II)yrinate a,c diamide + 2 L-glutamate + 2 ADP + 2 phosphate + 2 H(+)</text>
        <dbReference type="Rhea" id="RHEA:26289"/>
        <dbReference type="ChEBI" id="CHEBI:15377"/>
        <dbReference type="ChEBI" id="CHEBI:15378"/>
        <dbReference type="ChEBI" id="CHEBI:29985"/>
        <dbReference type="ChEBI" id="CHEBI:30616"/>
        <dbReference type="ChEBI" id="CHEBI:43474"/>
        <dbReference type="ChEBI" id="CHEBI:58359"/>
        <dbReference type="ChEBI" id="CHEBI:58537"/>
        <dbReference type="ChEBI" id="CHEBI:58894"/>
        <dbReference type="ChEBI" id="CHEBI:456216"/>
        <dbReference type="EC" id="6.3.5.11"/>
    </reaction>
</comment>
<dbReference type="InterPro" id="IPR029062">
    <property type="entry name" value="Class_I_gatase-like"/>
</dbReference>
<dbReference type="InterPro" id="IPR011698">
    <property type="entry name" value="GATase_3"/>
</dbReference>
<dbReference type="GO" id="GO:0005524">
    <property type="term" value="F:ATP binding"/>
    <property type="evidence" value="ECO:0007669"/>
    <property type="project" value="UniProtKB-UniRule"/>
</dbReference>
<evidence type="ECO:0000256" key="4">
    <source>
        <dbReference type="ARBA" id="ARBA00022741"/>
    </source>
</evidence>
<dbReference type="NCBIfam" id="NF002204">
    <property type="entry name" value="PRK01077.1"/>
    <property type="match status" value="1"/>
</dbReference>
<dbReference type="RefSeq" id="WP_135589574.1">
    <property type="nucleotide sequence ID" value="NZ_RQEP01000019.1"/>
</dbReference>
<evidence type="ECO:0000256" key="6">
    <source>
        <dbReference type="ARBA" id="ARBA00022842"/>
    </source>
</evidence>
<dbReference type="InterPro" id="IPR002586">
    <property type="entry name" value="CobQ/CobB/MinD/ParA_Nub-bd_dom"/>
</dbReference>
<keyword evidence="12" id="KW-1185">Reference proteome</keyword>
<feature type="domain" description="CobB/CobQ-like glutamine amidotransferase" evidence="10">
    <location>
        <begin position="250"/>
        <end position="443"/>
    </location>
</feature>
<dbReference type="Pfam" id="PF01656">
    <property type="entry name" value="CbiA"/>
    <property type="match status" value="1"/>
</dbReference>
<keyword evidence="5 8" id="KW-0067">ATP-binding</keyword>
<keyword evidence="7 8" id="KW-0315">Glutamine amidotransferase</keyword>
<dbReference type="NCBIfam" id="TIGR00379">
    <property type="entry name" value="cobB"/>
    <property type="match status" value="1"/>
</dbReference>
<feature type="domain" description="CobQ/CobB/MinD/ParA nucleotide binding" evidence="9">
    <location>
        <begin position="10"/>
        <end position="185"/>
    </location>
</feature>
<dbReference type="Proteomes" id="UP000297453">
    <property type="component" value="Unassembled WGS sequence"/>
</dbReference>
<evidence type="ECO:0000256" key="7">
    <source>
        <dbReference type="ARBA" id="ARBA00022962"/>
    </source>
</evidence>
<comment type="miscellaneous">
    <text evidence="8">The a and c carboxylates of cobyrinate are activated for nucleophilic attack via formation of a phosphorylated intermediate by ATP. CbiA catalyzes first the amidation of the c-carboxylate, and then that of the a-carboxylate.</text>
</comment>
<name>A0A4R9FLE4_9LEPT</name>
<evidence type="ECO:0000313" key="12">
    <source>
        <dbReference type="Proteomes" id="UP000297453"/>
    </source>
</evidence>
<dbReference type="GO" id="GO:0009236">
    <property type="term" value="P:cobalamin biosynthetic process"/>
    <property type="evidence" value="ECO:0007669"/>
    <property type="project" value="UniProtKB-UniRule"/>
</dbReference>
<gene>
    <name evidence="8" type="primary">cbiA</name>
    <name evidence="11" type="ORF">EHO59_16625</name>
</gene>
<reference evidence="11" key="1">
    <citation type="journal article" date="2019" name="PLoS Negl. Trop. Dis.">
        <title>Revisiting the worldwide diversity of Leptospira species in the environment.</title>
        <authorList>
            <person name="Vincent A.T."/>
            <person name="Schiettekatte O."/>
            <person name="Bourhy P."/>
            <person name="Veyrier F.J."/>
            <person name="Picardeau M."/>
        </authorList>
    </citation>
    <scope>NUCLEOTIDE SEQUENCE [LARGE SCALE GENOMIC DNA]</scope>
    <source>
        <strain evidence="11">SSS9</strain>
    </source>
</reference>
<evidence type="ECO:0000256" key="8">
    <source>
        <dbReference type="HAMAP-Rule" id="MF_00027"/>
    </source>
</evidence>
<dbReference type="GO" id="GO:0042242">
    <property type="term" value="F:cobyrinic acid a,c-diamide synthase activity"/>
    <property type="evidence" value="ECO:0007669"/>
    <property type="project" value="UniProtKB-UniRule"/>
</dbReference>
<feature type="active site" description="Nucleophile" evidence="8">
    <location>
        <position position="332"/>
    </location>
</feature>
<dbReference type="Gene3D" id="3.40.50.880">
    <property type="match status" value="1"/>
</dbReference>
<dbReference type="EC" id="6.3.5.11" evidence="8"/>
<comment type="similarity">
    <text evidence="8">Belongs to the CobB/CbiA family.</text>
</comment>
<protein>
    <recommendedName>
        <fullName evidence="8">Cobyrinate a,c-diamide synthase</fullName>
        <ecNumber evidence="8">6.3.5.11</ecNumber>
    </recommendedName>
    <alternativeName>
        <fullName evidence="8">Cobyrinic acid a,c-diamide synthetase</fullName>
    </alternativeName>
</protein>